<evidence type="ECO:0000256" key="3">
    <source>
        <dbReference type="ARBA" id="ARBA00022723"/>
    </source>
</evidence>
<dbReference type="GO" id="GO:0051539">
    <property type="term" value="F:4 iron, 4 sulfur cluster binding"/>
    <property type="evidence" value="ECO:0007669"/>
    <property type="project" value="UniProtKB-KW"/>
</dbReference>
<dbReference type="EMBL" id="QZKI01000024">
    <property type="protein sequence ID" value="RJP73743.1"/>
    <property type="molecule type" value="Genomic_DNA"/>
</dbReference>
<dbReference type="Pfam" id="PF13247">
    <property type="entry name" value="Fer4_11"/>
    <property type="match status" value="1"/>
</dbReference>
<proteinExistence type="predicted"/>
<protein>
    <submittedName>
        <fullName evidence="8">4Fe-4S dicluster domain-containing protein</fullName>
    </submittedName>
</protein>
<feature type="domain" description="4Fe-4S ferredoxin-type" evidence="7">
    <location>
        <begin position="43"/>
        <end position="74"/>
    </location>
</feature>
<sequence length="151" mass="16154">MKTLSVVPNLCIGCHECELMCSLKYSGVFNPALARVRVEYDPKENCYNPVICMHCDEPACAEVCPADALARDEATGVVTLDPEKCTLCLACVDACPYNAINVAPDGTILKCDLCGGNPTCVRFCSKRPEMSSPLMANPEGATALVFVERGA</sequence>
<keyword evidence="6" id="KW-0411">Iron-sulfur</keyword>
<dbReference type="PANTHER" id="PTHR42859:SF10">
    <property type="entry name" value="DIMETHYLSULFOXIDE REDUCTASE CHAIN B"/>
    <property type="match status" value="1"/>
</dbReference>
<evidence type="ECO:0000256" key="1">
    <source>
        <dbReference type="ARBA" id="ARBA00022448"/>
    </source>
</evidence>
<keyword evidence="4" id="KW-0249">Electron transport</keyword>
<evidence type="ECO:0000256" key="6">
    <source>
        <dbReference type="ARBA" id="ARBA00023014"/>
    </source>
</evidence>
<dbReference type="Gene3D" id="3.30.70.20">
    <property type="match status" value="2"/>
</dbReference>
<evidence type="ECO:0000313" key="8">
    <source>
        <dbReference type="EMBL" id="RJP73743.1"/>
    </source>
</evidence>
<keyword evidence="5" id="KW-0408">Iron</keyword>
<name>A0A419F5R4_9BACT</name>
<evidence type="ECO:0000313" key="9">
    <source>
        <dbReference type="Proteomes" id="UP000285961"/>
    </source>
</evidence>
<reference evidence="8 9" key="1">
    <citation type="journal article" date="2017" name="ISME J.">
        <title>Energy and carbon metabolisms in a deep terrestrial subsurface fluid microbial community.</title>
        <authorList>
            <person name="Momper L."/>
            <person name="Jungbluth S.P."/>
            <person name="Lee M.D."/>
            <person name="Amend J.P."/>
        </authorList>
    </citation>
    <scope>NUCLEOTIDE SEQUENCE [LARGE SCALE GENOMIC DNA]</scope>
    <source>
        <strain evidence="8">SURF_17</strain>
    </source>
</reference>
<dbReference type="InterPro" id="IPR017900">
    <property type="entry name" value="4Fe4S_Fe_S_CS"/>
</dbReference>
<dbReference type="InterPro" id="IPR050294">
    <property type="entry name" value="RnfB_subfamily"/>
</dbReference>
<keyword evidence="2" id="KW-0004">4Fe-4S</keyword>
<gene>
    <name evidence="8" type="ORF">C4532_04040</name>
</gene>
<evidence type="ECO:0000256" key="5">
    <source>
        <dbReference type="ARBA" id="ARBA00023004"/>
    </source>
</evidence>
<dbReference type="PANTHER" id="PTHR42859">
    <property type="entry name" value="OXIDOREDUCTASE"/>
    <property type="match status" value="1"/>
</dbReference>
<feature type="domain" description="4Fe-4S ferredoxin-type" evidence="7">
    <location>
        <begin position="76"/>
        <end position="105"/>
    </location>
</feature>
<dbReference type="GO" id="GO:0046872">
    <property type="term" value="F:metal ion binding"/>
    <property type="evidence" value="ECO:0007669"/>
    <property type="project" value="UniProtKB-KW"/>
</dbReference>
<dbReference type="Pfam" id="PF12800">
    <property type="entry name" value="Fer4_4"/>
    <property type="match status" value="1"/>
</dbReference>
<evidence type="ECO:0000256" key="2">
    <source>
        <dbReference type="ARBA" id="ARBA00022485"/>
    </source>
</evidence>
<accession>A0A419F5R4</accession>
<dbReference type="PROSITE" id="PS00198">
    <property type="entry name" value="4FE4S_FER_1"/>
    <property type="match status" value="1"/>
</dbReference>
<keyword evidence="1" id="KW-0813">Transport</keyword>
<evidence type="ECO:0000259" key="7">
    <source>
        <dbReference type="PROSITE" id="PS51379"/>
    </source>
</evidence>
<organism evidence="8 9">
    <name type="scientific">Candidatus Abyssobacteria bacterium SURF_17</name>
    <dbReference type="NCBI Taxonomy" id="2093361"/>
    <lineage>
        <taxon>Bacteria</taxon>
        <taxon>Pseudomonadati</taxon>
        <taxon>Candidatus Hydrogenedentota</taxon>
        <taxon>Candidatus Abyssobacteria</taxon>
    </lineage>
</organism>
<dbReference type="AlphaFoldDB" id="A0A419F5R4"/>
<dbReference type="InterPro" id="IPR017896">
    <property type="entry name" value="4Fe4S_Fe-S-bd"/>
</dbReference>
<dbReference type="CDD" id="cd10550">
    <property type="entry name" value="DMSOR_beta_like"/>
    <property type="match status" value="1"/>
</dbReference>
<keyword evidence="3" id="KW-0479">Metal-binding</keyword>
<dbReference type="Proteomes" id="UP000285961">
    <property type="component" value="Unassembled WGS sequence"/>
</dbReference>
<evidence type="ECO:0000256" key="4">
    <source>
        <dbReference type="ARBA" id="ARBA00022982"/>
    </source>
</evidence>
<comment type="caution">
    <text evidence="8">The sequence shown here is derived from an EMBL/GenBank/DDBJ whole genome shotgun (WGS) entry which is preliminary data.</text>
</comment>
<dbReference type="SUPFAM" id="SSF54862">
    <property type="entry name" value="4Fe-4S ferredoxins"/>
    <property type="match status" value="1"/>
</dbReference>
<dbReference type="PROSITE" id="PS51379">
    <property type="entry name" value="4FE4S_FER_2"/>
    <property type="match status" value="2"/>
</dbReference>